<dbReference type="SMART" id="SM00516">
    <property type="entry name" value="SEC14"/>
    <property type="match status" value="1"/>
</dbReference>
<keyword evidence="4" id="KW-1185">Reference proteome</keyword>
<dbReference type="AlphaFoldDB" id="A0A8J2JLF2"/>
<proteinExistence type="predicted"/>
<evidence type="ECO:0000313" key="4">
    <source>
        <dbReference type="Proteomes" id="UP000708208"/>
    </source>
</evidence>
<comment type="caution">
    <text evidence="3">The sequence shown here is derived from an EMBL/GenBank/DDBJ whole genome shotgun (WGS) entry which is preliminary data.</text>
</comment>
<dbReference type="PANTHER" id="PTHR23324">
    <property type="entry name" value="SEC14 RELATED PROTEIN"/>
    <property type="match status" value="1"/>
</dbReference>
<keyword evidence="1" id="KW-0732">Signal</keyword>
<dbReference type="GO" id="GO:0005737">
    <property type="term" value="C:cytoplasm"/>
    <property type="evidence" value="ECO:0007669"/>
    <property type="project" value="TreeGrafter"/>
</dbReference>
<protein>
    <recommendedName>
        <fullName evidence="2">CRAL-TRIO domain-containing protein</fullName>
    </recommendedName>
</protein>
<feature type="signal peptide" evidence="1">
    <location>
        <begin position="1"/>
        <end position="18"/>
    </location>
</feature>
<organism evidence="3 4">
    <name type="scientific">Allacma fusca</name>
    <dbReference type="NCBI Taxonomy" id="39272"/>
    <lineage>
        <taxon>Eukaryota</taxon>
        <taxon>Metazoa</taxon>
        <taxon>Ecdysozoa</taxon>
        <taxon>Arthropoda</taxon>
        <taxon>Hexapoda</taxon>
        <taxon>Collembola</taxon>
        <taxon>Symphypleona</taxon>
        <taxon>Sminthuridae</taxon>
        <taxon>Allacma</taxon>
    </lineage>
</organism>
<dbReference type="Pfam" id="PF00650">
    <property type="entry name" value="CRAL_TRIO"/>
    <property type="match status" value="1"/>
</dbReference>
<dbReference type="InterPro" id="IPR051064">
    <property type="entry name" value="SEC14/CRAL-TRIO_domain"/>
</dbReference>
<dbReference type="EMBL" id="CAJVCH010039238">
    <property type="protein sequence ID" value="CAG7716534.1"/>
    <property type="molecule type" value="Genomic_DNA"/>
</dbReference>
<dbReference type="CDD" id="cd00170">
    <property type="entry name" value="SEC14"/>
    <property type="match status" value="1"/>
</dbReference>
<feature type="domain" description="CRAL-TRIO" evidence="2">
    <location>
        <begin position="38"/>
        <end position="218"/>
    </location>
</feature>
<feature type="chain" id="PRO_5035205591" description="CRAL-TRIO domain-containing protein" evidence="1">
    <location>
        <begin position="19"/>
        <end position="223"/>
    </location>
</feature>
<dbReference type="PANTHER" id="PTHR23324:SF83">
    <property type="entry name" value="SEC14-LIKE PROTEIN 2"/>
    <property type="match status" value="1"/>
</dbReference>
<reference evidence="3" key="1">
    <citation type="submission" date="2021-06" db="EMBL/GenBank/DDBJ databases">
        <authorList>
            <person name="Hodson N. C."/>
            <person name="Mongue J. A."/>
            <person name="Jaron S. K."/>
        </authorList>
    </citation>
    <scope>NUCLEOTIDE SEQUENCE</scope>
</reference>
<evidence type="ECO:0000256" key="1">
    <source>
        <dbReference type="SAM" id="SignalP"/>
    </source>
</evidence>
<sequence>MASSVLIGILVLITSVAGTSIKKKQQTTLNRIDVNWEAPTDIKNRFMYYKSGYDYDDIPVIVMEYGNWDFQGAAEKGGKDLEIADLFIDQLNARLLGGFFHEKSNMTDSIPVDKEIVAIVDFDGWNLSQFNSPPTLKWMLDRLSKMGIIYKTISYGFIVNANPLVYQMINTVKPFISNFLEKVDIYGTNVNHWKTHLLKKIPPSELHPRYGGNQNFRPVSIYG</sequence>
<accession>A0A8J2JLF2</accession>
<dbReference type="PROSITE" id="PS50191">
    <property type="entry name" value="CRAL_TRIO"/>
    <property type="match status" value="1"/>
</dbReference>
<name>A0A8J2JLF2_9HEXA</name>
<evidence type="ECO:0000259" key="2">
    <source>
        <dbReference type="PROSITE" id="PS50191"/>
    </source>
</evidence>
<dbReference type="InterPro" id="IPR001251">
    <property type="entry name" value="CRAL-TRIO_dom"/>
</dbReference>
<dbReference type="Proteomes" id="UP000708208">
    <property type="component" value="Unassembled WGS sequence"/>
</dbReference>
<gene>
    <name evidence="3" type="ORF">AFUS01_LOCUS6036</name>
</gene>
<evidence type="ECO:0000313" key="3">
    <source>
        <dbReference type="EMBL" id="CAG7716534.1"/>
    </source>
</evidence>